<keyword evidence="1" id="KW-1133">Transmembrane helix</keyword>
<keyword evidence="4" id="KW-1185">Reference proteome</keyword>
<dbReference type="NCBIfam" id="NF035944">
    <property type="entry name" value="PEPxxWA-CTERM"/>
    <property type="match status" value="1"/>
</dbReference>
<evidence type="ECO:0000256" key="1">
    <source>
        <dbReference type="SAM" id="Phobius"/>
    </source>
</evidence>
<keyword evidence="1" id="KW-0472">Membrane</keyword>
<gene>
    <name evidence="3" type="ORF">KOF26_12185</name>
</gene>
<dbReference type="Pfam" id="PF07589">
    <property type="entry name" value="PEP-CTERM"/>
    <property type="match status" value="1"/>
</dbReference>
<feature type="transmembrane region" description="Helical" evidence="1">
    <location>
        <begin position="61"/>
        <end position="77"/>
    </location>
</feature>
<protein>
    <submittedName>
        <fullName evidence="3">DUF4114 domain-containing protein</fullName>
    </submittedName>
</protein>
<name>A0ABS6BK04_9SPHN</name>
<reference evidence="3 4" key="1">
    <citation type="submission" date="2021-06" db="EMBL/GenBank/DDBJ databases">
        <title>Sphingomonas sp. XMGL2, whole genome shotgun sequencing project.</title>
        <authorList>
            <person name="Zhao G."/>
            <person name="Shen L."/>
        </authorList>
    </citation>
    <scope>NUCLEOTIDE SEQUENCE [LARGE SCALE GENOMIC DNA]</scope>
    <source>
        <strain evidence="3 4">XMGL2</strain>
    </source>
</reference>
<comment type="caution">
    <text evidence="3">The sequence shown here is derived from an EMBL/GenBank/DDBJ whole genome shotgun (WGS) entry which is preliminary data.</text>
</comment>
<proteinExistence type="predicted"/>
<dbReference type="EMBL" id="JAHKRT010000006">
    <property type="protein sequence ID" value="MBU3078628.1"/>
    <property type="molecule type" value="Genomic_DNA"/>
</dbReference>
<accession>A0ABS6BK04</accession>
<sequence length="90" mass="9306">MFASAYAGEPWIGVPGGTFLGFEDLNGGGDLNYNDLTFVFTNVTAGRPDAGGGAGAVPEPATWATMLLGFGLVGLLVRNRRRRPTAAAAF</sequence>
<evidence type="ECO:0000313" key="4">
    <source>
        <dbReference type="Proteomes" id="UP000776276"/>
    </source>
</evidence>
<evidence type="ECO:0000313" key="3">
    <source>
        <dbReference type="EMBL" id="MBU3078628.1"/>
    </source>
</evidence>
<keyword evidence="1" id="KW-0812">Transmembrane</keyword>
<dbReference type="InterPro" id="IPR013424">
    <property type="entry name" value="Ice-binding_C"/>
</dbReference>
<feature type="domain" description="Ice-binding protein C-terminal" evidence="2">
    <location>
        <begin position="56"/>
        <end position="81"/>
    </location>
</feature>
<dbReference type="NCBIfam" id="TIGR02595">
    <property type="entry name" value="PEP_CTERM"/>
    <property type="match status" value="1"/>
</dbReference>
<organism evidence="3 4">
    <name type="scientific">Sphingomonas quercus</name>
    <dbReference type="NCBI Taxonomy" id="2842451"/>
    <lineage>
        <taxon>Bacteria</taxon>
        <taxon>Pseudomonadati</taxon>
        <taxon>Pseudomonadota</taxon>
        <taxon>Alphaproteobacteria</taxon>
        <taxon>Sphingomonadales</taxon>
        <taxon>Sphingomonadaceae</taxon>
        <taxon>Sphingomonas</taxon>
    </lineage>
</organism>
<dbReference type="Proteomes" id="UP000776276">
    <property type="component" value="Unassembled WGS sequence"/>
</dbReference>
<evidence type="ECO:0000259" key="2">
    <source>
        <dbReference type="Pfam" id="PF07589"/>
    </source>
</evidence>